<sequence>MPWHVGENNTHFQADQNKGCVPTNMDHLAFKYMEMCKVQSSTDSDSEISPRWSDTSTMGCVSSAPESGTVHQTLPLKAAARHGCYSLFLDPYDGSSEDSDESNIDAVVSRQTKQQGLGGGGCRFSGCSRRLMLLHPASVALREEMETGIRDPATEQQNLLDAQIKHGTGSQLWVSEPDTLPSPSDKDGCRELAADMATDSTTHTQTMDTELCMNDSGLQATLSPTPQTSGLFTPMGESSSQMLHNSPERSPSPCNLRSIYKRKLGLPGAEVLELGQRKRQCVVDPEDKQGSV</sequence>
<feature type="region of interest" description="Disordered" evidence="1">
    <location>
        <begin position="236"/>
        <end position="255"/>
    </location>
</feature>
<evidence type="ECO:0000313" key="2">
    <source>
        <dbReference type="EMBL" id="KAK2825929.1"/>
    </source>
</evidence>
<evidence type="ECO:0000313" key="3">
    <source>
        <dbReference type="Proteomes" id="UP001187415"/>
    </source>
</evidence>
<protein>
    <submittedName>
        <fullName evidence="2">Uncharacterized protein</fullName>
    </submittedName>
</protein>
<accession>A0AA88LXT7</accession>
<proteinExistence type="predicted"/>
<evidence type="ECO:0000256" key="1">
    <source>
        <dbReference type="SAM" id="MobiDB-lite"/>
    </source>
</evidence>
<dbReference type="Proteomes" id="UP001187415">
    <property type="component" value="Unassembled WGS sequence"/>
</dbReference>
<reference evidence="2" key="1">
    <citation type="submission" date="2023-07" db="EMBL/GenBank/DDBJ databases">
        <title>Chromosome-level Genome Assembly of Striped Snakehead (Channa striata).</title>
        <authorList>
            <person name="Liu H."/>
        </authorList>
    </citation>
    <scope>NUCLEOTIDE SEQUENCE</scope>
    <source>
        <strain evidence="2">Gz</strain>
        <tissue evidence="2">Muscle</tissue>
    </source>
</reference>
<dbReference type="AlphaFoldDB" id="A0AA88LXT7"/>
<organism evidence="2 3">
    <name type="scientific">Channa striata</name>
    <name type="common">Snakehead murrel</name>
    <name type="synonym">Ophicephalus striatus</name>
    <dbReference type="NCBI Taxonomy" id="64152"/>
    <lineage>
        <taxon>Eukaryota</taxon>
        <taxon>Metazoa</taxon>
        <taxon>Chordata</taxon>
        <taxon>Craniata</taxon>
        <taxon>Vertebrata</taxon>
        <taxon>Euteleostomi</taxon>
        <taxon>Actinopterygii</taxon>
        <taxon>Neopterygii</taxon>
        <taxon>Teleostei</taxon>
        <taxon>Neoteleostei</taxon>
        <taxon>Acanthomorphata</taxon>
        <taxon>Anabantaria</taxon>
        <taxon>Anabantiformes</taxon>
        <taxon>Channoidei</taxon>
        <taxon>Channidae</taxon>
        <taxon>Channa</taxon>
    </lineage>
</organism>
<keyword evidence="3" id="KW-1185">Reference proteome</keyword>
<name>A0AA88LXT7_CHASR</name>
<gene>
    <name evidence="2" type="ORF">Q5P01_020143</name>
</gene>
<dbReference type="EMBL" id="JAUPFM010000016">
    <property type="protein sequence ID" value="KAK2825929.1"/>
    <property type="molecule type" value="Genomic_DNA"/>
</dbReference>
<comment type="caution">
    <text evidence="2">The sequence shown here is derived from an EMBL/GenBank/DDBJ whole genome shotgun (WGS) entry which is preliminary data.</text>
</comment>